<dbReference type="Proteomes" id="UP000000911">
    <property type="component" value="Segment"/>
</dbReference>
<evidence type="ECO:0000313" key="2">
    <source>
        <dbReference type="Proteomes" id="UP000000911"/>
    </source>
</evidence>
<dbReference type="GeneID" id="5142327"/>
<keyword evidence="2" id="KW-1185">Reference proteome</keyword>
<proteinExistence type="predicted"/>
<dbReference type="EMBL" id="DQ875742">
    <property type="protein sequence ID" value="ABI33157.1"/>
    <property type="molecule type" value="Genomic_DNA"/>
</dbReference>
<protein>
    <submittedName>
        <fullName evidence="1">PfWMP4_13</fullName>
    </submittedName>
</protein>
<dbReference type="KEGG" id="vg:5142327"/>
<reference evidence="1 2" key="1">
    <citation type="journal article" date="2007" name="Virology">
        <title>Cyanophage Pf-WMP4, a T7-like phage infecting the freshwater cyanobacterium Phormidium foveolarum: complete genome sequence and DNA translocation.</title>
        <authorList>
            <person name="Liu X."/>
            <person name="Shi M."/>
            <person name="Kong S."/>
            <person name="Gao Y."/>
            <person name="An C."/>
        </authorList>
    </citation>
    <scope>NUCLEOTIDE SEQUENCE</scope>
</reference>
<sequence>MKLIAVKDGVKTELQGDVYTTLAEMSGKSRQYWKQQLFSLAYQTLSIEVEIQL</sequence>
<organism evidence="1 2">
    <name type="scientific">Phormidium phage Pf-WMP4</name>
    <dbReference type="NCBI Taxonomy" id="2913979"/>
    <lineage>
        <taxon>Viruses</taxon>
        <taxon>Duplodnaviria</taxon>
        <taxon>Heunggongvirae</taxon>
        <taxon>Uroviricota</taxon>
        <taxon>Caudoviricetes</taxon>
        <taxon>Saffermanviridae</taxon>
        <taxon>Wumpquatrovirus</taxon>
        <taxon>Wumpquatrovirus WMP4</taxon>
    </lineage>
</organism>
<name>Q0GBV3_9CAUD</name>
<dbReference type="RefSeq" id="YP_762643.1">
    <property type="nucleotide sequence ID" value="NC_008367.1"/>
</dbReference>
<accession>Q0GBV3</accession>
<evidence type="ECO:0000313" key="1">
    <source>
        <dbReference type="EMBL" id="ABI33157.1"/>
    </source>
</evidence>